<dbReference type="EMBL" id="VAWE01000001">
    <property type="protein sequence ID" value="TLQ45011.1"/>
    <property type="molecule type" value="Genomic_DNA"/>
</dbReference>
<dbReference type="SUPFAM" id="SSF55874">
    <property type="entry name" value="ATPase domain of HSP90 chaperone/DNA topoisomerase II/histidine kinase"/>
    <property type="match status" value="1"/>
</dbReference>
<keyword evidence="5" id="KW-1133">Transmembrane helix</keyword>
<evidence type="ECO:0000256" key="3">
    <source>
        <dbReference type="ARBA" id="ARBA00023012"/>
    </source>
</evidence>
<dbReference type="InterPro" id="IPR036890">
    <property type="entry name" value="HATPase_C_sf"/>
</dbReference>
<evidence type="ECO:0000313" key="7">
    <source>
        <dbReference type="EMBL" id="TLQ45011.1"/>
    </source>
</evidence>
<protein>
    <submittedName>
        <fullName evidence="7">Sensor histidine kinase</fullName>
    </submittedName>
</protein>
<dbReference type="Gene3D" id="1.20.5.1930">
    <property type="match status" value="1"/>
</dbReference>
<dbReference type="AlphaFoldDB" id="A0A5R9E4V8"/>
<evidence type="ECO:0000256" key="5">
    <source>
        <dbReference type="SAM" id="Phobius"/>
    </source>
</evidence>
<evidence type="ECO:0000256" key="1">
    <source>
        <dbReference type="ARBA" id="ARBA00022679"/>
    </source>
</evidence>
<dbReference type="Proteomes" id="UP000305921">
    <property type="component" value="Unassembled WGS sequence"/>
</dbReference>
<dbReference type="InterPro" id="IPR011712">
    <property type="entry name" value="Sig_transdc_His_kin_sub3_dim/P"/>
</dbReference>
<feature type="transmembrane region" description="Helical" evidence="5">
    <location>
        <begin position="182"/>
        <end position="207"/>
    </location>
</feature>
<feature type="region of interest" description="Disordered" evidence="4">
    <location>
        <begin position="420"/>
        <end position="479"/>
    </location>
</feature>
<keyword evidence="3" id="KW-0902">Two-component regulatory system</keyword>
<dbReference type="GO" id="GO:0016020">
    <property type="term" value="C:membrane"/>
    <property type="evidence" value="ECO:0007669"/>
    <property type="project" value="InterPro"/>
</dbReference>
<dbReference type="OrthoDB" id="5241784at2"/>
<feature type="compositionally biased region" description="Low complexity" evidence="4">
    <location>
        <begin position="439"/>
        <end position="458"/>
    </location>
</feature>
<sequence length="479" mass="49629">MVPLGAAALRTGRSGVSRVRVRDWSGRSGLAKVDLYTRGTVYLLVWVALLALTLLMLTRPVRTGAHPVAAVGAPLLAVANGVVSTLLARQAMDAYLGQGPVPRRLVGRAAFMTALATGTVLWLAATVGMKGMLPMALSTALVPFATAHCLIVRRRTTVLIHGGVLALLGVLVPLTGRGAAESLVTLGTVAFTIGWLAFTARVSMWVLGVMWELREARDVQARLAVAEERLRFGRDLHDVLGRSLAVIALKSELAVQLAQRGGEHRALEQMTEVQRIARESQREVRDVVRGYRGADLRTELDGARGVLGAAGISCTIGSPEDGRTADDLPVEIQSALAWVVREATTNVLRHGDAAQCAIGLTTTFGAAVLTVENDGVRAPAAPGAPGTGLTGLRERLAALGGTLTAGPAPGARFRLTARVPVPAGGTPDVPRQEPPAPPGGTDEPAEAGGAADEPATGGSTTDERAPGGEPGGTERGAVV</sequence>
<name>A0A5R9E4V8_9ACTN</name>
<reference evidence="7 8" key="1">
    <citation type="submission" date="2019-05" db="EMBL/GenBank/DDBJ databases">
        <title>Streptomyces marianii sp. nov., a novel marine actinomycete from southern coast of India.</title>
        <authorList>
            <person name="Iniyan A.M."/>
            <person name="Wink J."/>
            <person name="Ramprasad E."/>
            <person name="Ramana C.V."/>
            <person name="Bunk B."/>
            <person name="Sproer C."/>
            <person name="Joseph F.-J.R.S."/>
            <person name="Vincent S.G.P."/>
        </authorList>
    </citation>
    <scope>NUCLEOTIDE SEQUENCE [LARGE SCALE GENOMIC DNA]</scope>
    <source>
        <strain evidence="7 8">ICN19</strain>
    </source>
</reference>
<organism evidence="7 8">
    <name type="scientific">Streptomyces marianii</name>
    <dbReference type="NCBI Taxonomy" id="1817406"/>
    <lineage>
        <taxon>Bacteria</taxon>
        <taxon>Bacillati</taxon>
        <taxon>Actinomycetota</taxon>
        <taxon>Actinomycetes</taxon>
        <taxon>Kitasatosporales</taxon>
        <taxon>Streptomycetaceae</taxon>
        <taxon>Streptomyces</taxon>
    </lineage>
</organism>
<feature type="transmembrane region" description="Helical" evidence="5">
    <location>
        <begin position="109"/>
        <end position="125"/>
    </location>
</feature>
<dbReference type="GO" id="GO:0046983">
    <property type="term" value="F:protein dimerization activity"/>
    <property type="evidence" value="ECO:0007669"/>
    <property type="project" value="InterPro"/>
</dbReference>
<keyword evidence="1" id="KW-0808">Transferase</keyword>
<feature type="transmembrane region" description="Helical" evidence="5">
    <location>
        <begin position="35"/>
        <end position="57"/>
    </location>
</feature>
<dbReference type="Pfam" id="PF07730">
    <property type="entry name" value="HisKA_3"/>
    <property type="match status" value="1"/>
</dbReference>
<feature type="compositionally biased region" description="Gly residues" evidence="4">
    <location>
        <begin position="468"/>
        <end position="479"/>
    </location>
</feature>
<dbReference type="PANTHER" id="PTHR24421">
    <property type="entry name" value="NITRATE/NITRITE SENSOR PROTEIN NARX-RELATED"/>
    <property type="match status" value="1"/>
</dbReference>
<feature type="transmembrane region" description="Helical" evidence="5">
    <location>
        <begin position="131"/>
        <end position="151"/>
    </location>
</feature>
<dbReference type="PANTHER" id="PTHR24421:SF63">
    <property type="entry name" value="SENSOR HISTIDINE KINASE DESK"/>
    <property type="match status" value="1"/>
</dbReference>
<keyword evidence="2 7" id="KW-0418">Kinase</keyword>
<evidence type="ECO:0000256" key="4">
    <source>
        <dbReference type="SAM" id="MobiDB-lite"/>
    </source>
</evidence>
<feature type="transmembrane region" description="Helical" evidence="5">
    <location>
        <begin position="158"/>
        <end position="176"/>
    </location>
</feature>
<dbReference type="Gene3D" id="3.30.565.10">
    <property type="entry name" value="Histidine kinase-like ATPase, C-terminal domain"/>
    <property type="match status" value="1"/>
</dbReference>
<keyword evidence="5" id="KW-0812">Transmembrane</keyword>
<feature type="transmembrane region" description="Helical" evidence="5">
    <location>
        <begin position="69"/>
        <end position="88"/>
    </location>
</feature>
<feature type="domain" description="Signal transduction histidine kinase subgroup 3 dimerisation and phosphoacceptor" evidence="6">
    <location>
        <begin position="228"/>
        <end position="295"/>
    </location>
</feature>
<comment type="caution">
    <text evidence="7">The sequence shown here is derived from an EMBL/GenBank/DDBJ whole genome shotgun (WGS) entry which is preliminary data.</text>
</comment>
<gene>
    <name evidence="7" type="ORF">FEF34_19865</name>
</gene>
<dbReference type="CDD" id="cd16917">
    <property type="entry name" value="HATPase_UhpB-NarQ-NarX-like"/>
    <property type="match status" value="1"/>
</dbReference>
<dbReference type="GO" id="GO:0000155">
    <property type="term" value="F:phosphorelay sensor kinase activity"/>
    <property type="evidence" value="ECO:0007669"/>
    <property type="project" value="InterPro"/>
</dbReference>
<evidence type="ECO:0000313" key="8">
    <source>
        <dbReference type="Proteomes" id="UP000305921"/>
    </source>
</evidence>
<keyword evidence="8" id="KW-1185">Reference proteome</keyword>
<evidence type="ECO:0000256" key="2">
    <source>
        <dbReference type="ARBA" id="ARBA00022777"/>
    </source>
</evidence>
<evidence type="ECO:0000259" key="6">
    <source>
        <dbReference type="Pfam" id="PF07730"/>
    </source>
</evidence>
<proteinExistence type="predicted"/>
<accession>A0A5R9E4V8</accession>
<dbReference type="InterPro" id="IPR050482">
    <property type="entry name" value="Sensor_HK_TwoCompSys"/>
</dbReference>
<keyword evidence="5" id="KW-0472">Membrane</keyword>